<accession>A0ABV5JQP9</accession>
<dbReference type="Pfam" id="PF01594">
    <property type="entry name" value="AI-2E_transport"/>
    <property type="match status" value="1"/>
</dbReference>
<evidence type="ECO:0000256" key="7">
    <source>
        <dbReference type="SAM" id="Phobius"/>
    </source>
</evidence>
<feature type="transmembrane region" description="Helical" evidence="7">
    <location>
        <begin position="59"/>
        <end position="79"/>
    </location>
</feature>
<feature type="transmembrane region" description="Helical" evidence="7">
    <location>
        <begin position="352"/>
        <end position="378"/>
    </location>
</feature>
<evidence type="ECO:0000256" key="5">
    <source>
        <dbReference type="ARBA" id="ARBA00023136"/>
    </source>
</evidence>
<keyword evidence="5 7" id="KW-0472">Membrane</keyword>
<dbReference type="EMBL" id="JBHMDY010000004">
    <property type="protein sequence ID" value="MFB9259732.1"/>
    <property type="molecule type" value="Genomic_DNA"/>
</dbReference>
<evidence type="ECO:0000256" key="1">
    <source>
        <dbReference type="ARBA" id="ARBA00004141"/>
    </source>
</evidence>
<feature type="compositionally biased region" description="Basic and acidic residues" evidence="6">
    <location>
        <begin position="1"/>
        <end position="10"/>
    </location>
</feature>
<keyword evidence="4 7" id="KW-1133">Transmembrane helix</keyword>
<dbReference type="PANTHER" id="PTHR21716">
    <property type="entry name" value="TRANSMEMBRANE PROTEIN"/>
    <property type="match status" value="1"/>
</dbReference>
<dbReference type="InterPro" id="IPR002549">
    <property type="entry name" value="AI-2E-like"/>
</dbReference>
<feature type="compositionally biased region" description="Basic and acidic residues" evidence="6">
    <location>
        <begin position="37"/>
        <end position="54"/>
    </location>
</feature>
<reference evidence="8 9" key="1">
    <citation type="submission" date="2024-09" db="EMBL/GenBank/DDBJ databases">
        <authorList>
            <person name="Sun Q."/>
            <person name="Mori K."/>
        </authorList>
    </citation>
    <scope>NUCLEOTIDE SEQUENCE [LARGE SCALE GENOMIC DNA]</scope>
    <source>
        <strain evidence="8 9">CCM 7659</strain>
    </source>
</reference>
<dbReference type="RefSeq" id="WP_338403562.1">
    <property type="nucleotide sequence ID" value="NZ_JAALDM010000134.1"/>
</dbReference>
<organism evidence="8 9">
    <name type="scientific">Dietzia aerolata</name>
    <dbReference type="NCBI Taxonomy" id="595984"/>
    <lineage>
        <taxon>Bacteria</taxon>
        <taxon>Bacillati</taxon>
        <taxon>Actinomycetota</taxon>
        <taxon>Actinomycetes</taxon>
        <taxon>Mycobacteriales</taxon>
        <taxon>Dietziaceae</taxon>
        <taxon>Dietzia</taxon>
    </lineage>
</organism>
<evidence type="ECO:0000256" key="4">
    <source>
        <dbReference type="ARBA" id="ARBA00022989"/>
    </source>
</evidence>
<gene>
    <name evidence="8" type="ORF">ACFFVD_07945</name>
</gene>
<comment type="caution">
    <text evidence="8">The sequence shown here is derived from an EMBL/GenBank/DDBJ whole genome shotgun (WGS) entry which is preliminary data.</text>
</comment>
<name>A0ABV5JQP9_9ACTN</name>
<feature type="transmembrane region" description="Helical" evidence="7">
    <location>
        <begin position="314"/>
        <end position="332"/>
    </location>
</feature>
<dbReference type="PANTHER" id="PTHR21716:SF64">
    <property type="entry name" value="AI-2 TRANSPORT PROTEIN TQSA"/>
    <property type="match status" value="1"/>
</dbReference>
<evidence type="ECO:0000256" key="3">
    <source>
        <dbReference type="ARBA" id="ARBA00022692"/>
    </source>
</evidence>
<evidence type="ECO:0000313" key="9">
    <source>
        <dbReference type="Proteomes" id="UP001589700"/>
    </source>
</evidence>
<keyword evidence="9" id="KW-1185">Reference proteome</keyword>
<evidence type="ECO:0000256" key="6">
    <source>
        <dbReference type="SAM" id="MobiDB-lite"/>
    </source>
</evidence>
<evidence type="ECO:0000256" key="2">
    <source>
        <dbReference type="ARBA" id="ARBA00009773"/>
    </source>
</evidence>
<proteinExistence type="inferred from homology"/>
<evidence type="ECO:0000313" key="8">
    <source>
        <dbReference type="EMBL" id="MFB9259732.1"/>
    </source>
</evidence>
<keyword evidence="3 7" id="KW-0812">Transmembrane</keyword>
<sequence>MSETSGREPKSTSTASQGQAKEAEAEGTAPVATEEAEAAKSDNAGHTDVQAPHEESKGWGIAAVTVVSLAAAFIVLWGISEHAHMVMPAFLALNLVIAAQPLQSLLERKGLPRWSAMIIVLLVLYLLLIALVGMLVWALWIAAEEIPQYQDKFYELYQQSIEFLGQFGLKQDQVAEALQGISPTTVIGAVQNVAGQVSSAGGQLTILVIALTFLVFDIPGISRRRATIARLRPRLADSLESFGDGLKSYWIVATVFGLIVALMDVVALWILGVPLALVWGVLAFVTNYIPNIGFVLGLVPPALFALLTGGLGSFIWVVVVYSAINLVMQSFIQPKFTGDAVGLTPTVTFLSLVFWAAIAGPLGAILAVPLTLAFKAFLVDADPRMTWLATFLTTPDADAKRGKKRARKLSLSRS</sequence>
<protein>
    <submittedName>
        <fullName evidence="8">AI-2E family transporter</fullName>
    </submittedName>
</protein>
<feature type="transmembrane region" description="Helical" evidence="7">
    <location>
        <begin position="249"/>
        <end position="282"/>
    </location>
</feature>
<dbReference type="Proteomes" id="UP001589700">
    <property type="component" value="Unassembled WGS sequence"/>
</dbReference>
<comment type="subcellular location">
    <subcellularLocation>
        <location evidence="1">Membrane</location>
        <topology evidence="1">Multi-pass membrane protein</topology>
    </subcellularLocation>
</comment>
<feature type="transmembrane region" description="Helical" evidence="7">
    <location>
        <begin position="118"/>
        <end position="143"/>
    </location>
</feature>
<feature type="region of interest" description="Disordered" evidence="6">
    <location>
        <begin position="1"/>
        <end position="54"/>
    </location>
</feature>
<comment type="similarity">
    <text evidence="2">Belongs to the autoinducer-2 exporter (AI-2E) (TC 2.A.86) family.</text>
</comment>
<feature type="transmembrane region" description="Helical" evidence="7">
    <location>
        <begin position="85"/>
        <end position="106"/>
    </location>
</feature>
<feature type="transmembrane region" description="Helical" evidence="7">
    <location>
        <begin position="204"/>
        <end position="222"/>
    </location>
</feature>